<organism evidence="6 7">
    <name type="scientific">Limihaloglobus sulfuriphilus</name>
    <dbReference type="NCBI Taxonomy" id="1851148"/>
    <lineage>
        <taxon>Bacteria</taxon>
        <taxon>Pseudomonadati</taxon>
        <taxon>Planctomycetota</taxon>
        <taxon>Phycisphaerae</taxon>
        <taxon>Sedimentisphaerales</taxon>
        <taxon>Sedimentisphaeraceae</taxon>
        <taxon>Limihaloglobus</taxon>
    </lineage>
</organism>
<protein>
    <recommendedName>
        <fullName evidence="5">3-deoxy-manno-octulosonate cytidylyltransferase</fullName>
        <ecNumber evidence="5">2.7.7.38</ecNumber>
    </recommendedName>
    <alternativeName>
        <fullName evidence="5">CMP-2-keto-3-deoxyoctulosonic acid synthase</fullName>
        <shortName evidence="5">CKS</shortName>
        <shortName evidence="5">CMP-KDO synthase</shortName>
    </alternativeName>
</protein>
<evidence type="ECO:0000256" key="3">
    <source>
        <dbReference type="ARBA" id="ARBA00022695"/>
    </source>
</evidence>
<dbReference type="NCBIfam" id="TIGR00466">
    <property type="entry name" value="kdsB"/>
    <property type="match status" value="1"/>
</dbReference>
<dbReference type="InterPro" id="IPR004528">
    <property type="entry name" value="KdsB"/>
</dbReference>
<dbReference type="GO" id="GO:0005829">
    <property type="term" value="C:cytosol"/>
    <property type="evidence" value="ECO:0007669"/>
    <property type="project" value="TreeGrafter"/>
</dbReference>
<dbReference type="InterPro" id="IPR029044">
    <property type="entry name" value="Nucleotide-diphossugar_trans"/>
</dbReference>
<dbReference type="HAMAP" id="MF_00057">
    <property type="entry name" value="KdsB"/>
    <property type="match status" value="1"/>
</dbReference>
<comment type="subcellular location">
    <subcellularLocation>
        <location evidence="5">Cytoplasm</location>
    </subcellularLocation>
    <subcellularLocation>
        <location evidence="1">Membrane</location>
    </subcellularLocation>
</comment>
<dbReference type="EC" id="2.7.7.38" evidence="5"/>
<comment type="similarity">
    <text evidence="5">Belongs to the KdsB family.</text>
</comment>
<dbReference type="GO" id="GO:0016020">
    <property type="term" value="C:membrane"/>
    <property type="evidence" value="ECO:0007669"/>
    <property type="project" value="UniProtKB-SubCell"/>
</dbReference>
<dbReference type="NCBIfam" id="NF003950">
    <property type="entry name" value="PRK05450.1-3"/>
    <property type="match status" value="1"/>
</dbReference>
<dbReference type="GO" id="GO:0008690">
    <property type="term" value="F:3-deoxy-manno-octulosonate cytidylyltransferase activity"/>
    <property type="evidence" value="ECO:0007669"/>
    <property type="project" value="UniProtKB-UniRule"/>
</dbReference>
<dbReference type="Gene3D" id="3.90.550.10">
    <property type="entry name" value="Spore Coat Polysaccharide Biosynthesis Protein SpsA, Chain A"/>
    <property type="match status" value="1"/>
</dbReference>
<evidence type="ECO:0000256" key="4">
    <source>
        <dbReference type="ARBA" id="ARBA00022985"/>
    </source>
</evidence>
<dbReference type="GO" id="GO:0033468">
    <property type="term" value="P:CMP-keto-3-deoxy-D-manno-octulosonic acid biosynthetic process"/>
    <property type="evidence" value="ECO:0007669"/>
    <property type="project" value="UniProtKB-UniRule"/>
</dbReference>
<dbReference type="PANTHER" id="PTHR42866:SF2">
    <property type="entry name" value="3-DEOXY-MANNO-OCTULOSONATE CYTIDYLYLTRANSFERASE, MITOCHONDRIAL"/>
    <property type="match status" value="1"/>
</dbReference>
<comment type="catalytic activity">
    <reaction evidence="5">
        <text>3-deoxy-alpha-D-manno-oct-2-ulosonate + CTP = CMP-3-deoxy-beta-D-manno-octulosonate + diphosphate</text>
        <dbReference type="Rhea" id="RHEA:23448"/>
        <dbReference type="ChEBI" id="CHEBI:33019"/>
        <dbReference type="ChEBI" id="CHEBI:37563"/>
        <dbReference type="ChEBI" id="CHEBI:85986"/>
        <dbReference type="ChEBI" id="CHEBI:85987"/>
        <dbReference type="EC" id="2.7.7.38"/>
    </reaction>
</comment>
<dbReference type="FunFam" id="3.90.550.10:FF:000011">
    <property type="entry name" value="3-deoxy-manno-octulosonate cytidylyltransferase"/>
    <property type="match status" value="1"/>
</dbReference>
<sequence>MIFALKFLQFFMRFDLNIIAVIPARYDSTRFPGKVLANKTGKFLVQHTAEQVLKAGSVSSVLVATDSQKVFAACETFEAACAMTSHKHKSGTDRIAEAVADIDADIIINVQADEPEISPEDIDLLASLLVDNPDAQMATLVTGIEDQEMLNNPNVVKCVTGIDGRALYFSRSPIPYNRQAGSGDMQLAKRHLGIYAYRRDFLLEITKLPQSPLEVCESLEQLRVLENGYKIMTAMVENACEGIDTEEQYERFVERYNSSLS</sequence>
<evidence type="ECO:0000313" key="7">
    <source>
        <dbReference type="Proteomes" id="UP000188181"/>
    </source>
</evidence>
<evidence type="ECO:0000256" key="2">
    <source>
        <dbReference type="ARBA" id="ARBA00022679"/>
    </source>
</evidence>
<dbReference type="AlphaFoldDB" id="A0A1Q2MEG3"/>
<keyword evidence="2 5" id="KW-0808">Transferase</keyword>
<name>A0A1Q2MEG3_9BACT</name>
<proteinExistence type="inferred from homology"/>
<dbReference type="NCBIfam" id="NF003952">
    <property type="entry name" value="PRK05450.1-5"/>
    <property type="match status" value="1"/>
</dbReference>
<accession>A0A1Q2MEG3</accession>
<dbReference type="Proteomes" id="UP000188181">
    <property type="component" value="Chromosome"/>
</dbReference>
<gene>
    <name evidence="6" type="primary">kpsU</name>
    <name evidence="5" type="synonym">kdsB</name>
    <name evidence="6" type="ORF">SMSP2_01457</name>
</gene>
<keyword evidence="5" id="KW-0963">Cytoplasm</keyword>
<dbReference type="CDD" id="cd02517">
    <property type="entry name" value="CMP-KDO-Synthetase"/>
    <property type="match status" value="1"/>
</dbReference>
<evidence type="ECO:0000256" key="1">
    <source>
        <dbReference type="ARBA" id="ARBA00004370"/>
    </source>
</evidence>
<dbReference type="UniPathway" id="UPA00358">
    <property type="reaction ID" value="UER00476"/>
</dbReference>
<dbReference type="PANTHER" id="PTHR42866">
    <property type="entry name" value="3-DEOXY-MANNO-OCTULOSONATE CYTIDYLYLTRANSFERASE"/>
    <property type="match status" value="1"/>
</dbReference>
<dbReference type="SUPFAM" id="SSF53448">
    <property type="entry name" value="Nucleotide-diphospho-sugar transferases"/>
    <property type="match status" value="1"/>
</dbReference>
<comment type="pathway">
    <text evidence="5">Nucleotide-sugar biosynthesis; CMP-3-deoxy-D-manno-octulosonate biosynthesis; CMP-3-deoxy-D-manno-octulosonate from 3-deoxy-D-manno-octulosonate and CTP: step 1/1.</text>
</comment>
<dbReference type="KEGG" id="pbas:SMSP2_01457"/>
<keyword evidence="4 5" id="KW-0448">Lipopolysaccharide biosynthesis</keyword>
<dbReference type="InterPro" id="IPR003329">
    <property type="entry name" value="Cytidylyl_trans"/>
</dbReference>
<dbReference type="NCBIfam" id="NF009905">
    <property type="entry name" value="PRK13368.1"/>
    <property type="match status" value="1"/>
</dbReference>
<dbReference type="Pfam" id="PF02348">
    <property type="entry name" value="CTP_transf_3"/>
    <property type="match status" value="1"/>
</dbReference>
<dbReference type="STRING" id="1851148.SMSP2_01457"/>
<keyword evidence="3 5" id="KW-0548">Nucleotidyltransferase</keyword>
<keyword evidence="7" id="KW-1185">Reference proteome</keyword>
<evidence type="ECO:0000313" key="6">
    <source>
        <dbReference type="EMBL" id="AQQ71093.1"/>
    </source>
</evidence>
<evidence type="ECO:0000256" key="5">
    <source>
        <dbReference type="HAMAP-Rule" id="MF_00057"/>
    </source>
</evidence>
<dbReference type="GO" id="GO:0009103">
    <property type="term" value="P:lipopolysaccharide biosynthetic process"/>
    <property type="evidence" value="ECO:0007669"/>
    <property type="project" value="UniProtKB-UniRule"/>
</dbReference>
<reference evidence="7" key="1">
    <citation type="submission" date="2017-02" db="EMBL/GenBank/DDBJ databases">
        <title>Comparative genomics and description of representatives of a novel lineage of planctomycetes thriving in anoxic sediments.</title>
        <authorList>
            <person name="Spring S."/>
            <person name="Bunk B."/>
            <person name="Sproer C."/>
        </authorList>
    </citation>
    <scope>NUCLEOTIDE SEQUENCE [LARGE SCALE GENOMIC DNA]</scope>
    <source>
        <strain evidence="7">SM-Chi-D1</strain>
    </source>
</reference>
<comment type="function">
    <text evidence="5">Activates KDO (a required 8-carbon sugar) for incorporation into bacterial lipopolysaccharide in Gram-negative bacteria.</text>
</comment>
<dbReference type="EMBL" id="CP019646">
    <property type="protein sequence ID" value="AQQ71093.1"/>
    <property type="molecule type" value="Genomic_DNA"/>
</dbReference>